<evidence type="ECO:0000313" key="10">
    <source>
        <dbReference type="EMBL" id="PPQ64482.1"/>
    </source>
</evidence>
<name>A0A409VBV1_9AGAR</name>
<feature type="domain" description="S1 motif" evidence="9">
    <location>
        <begin position="889"/>
        <end position="958"/>
    </location>
</feature>
<dbReference type="SMART" id="SM00386">
    <property type="entry name" value="HAT"/>
    <property type="match status" value="5"/>
</dbReference>
<dbReference type="SMART" id="SM00316">
    <property type="entry name" value="S1"/>
    <property type="match status" value="10"/>
</dbReference>
<dbReference type="InterPro" id="IPR003107">
    <property type="entry name" value="HAT"/>
</dbReference>
<evidence type="ECO:0000256" key="3">
    <source>
        <dbReference type="ARBA" id="ARBA00022552"/>
    </source>
</evidence>
<dbReference type="Pfam" id="PF00575">
    <property type="entry name" value="S1"/>
    <property type="match status" value="2"/>
</dbReference>
<evidence type="ECO:0000256" key="4">
    <source>
        <dbReference type="ARBA" id="ARBA00022737"/>
    </source>
</evidence>
<feature type="region of interest" description="Disordered" evidence="7">
    <location>
        <begin position="1127"/>
        <end position="1147"/>
    </location>
</feature>
<feature type="region of interest" description="Disordered" evidence="7">
    <location>
        <begin position="1"/>
        <end position="52"/>
    </location>
</feature>
<feature type="compositionally biased region" description="Basic and acidic residues" evidence="7">
    <location>
        <begin position="71"/>
        <end position="80"/>
    </location>
</feature>
<keyword evidence="5" id="KW-0539">Nucleus</keyword>
<keyword evidence="3" id="KW-0698">rRNA processing</keyword>
<feature type="domain" description="S1 motif" evidence="9">
    <location>
        <begin position="342"/>
        <end position="409"/>
    </location>
</feature>
<feature type="domain" description="S1 motif" evidence="9">
    <location>
        <begin position="252"/>
        <end position="321"/>
    </location>
</feature>
<dbReference type="InterPro" id="IPR057301">
    <property type="entry name" value="Rrp5_OB_4th"/>
</dbReference>
<evidence type="ECO:0000256" key="6">
    <source>
        <dbReference type="PROSITE-ProRule" id="PRU00339"/>
    </source>
</evidence>
<feature type="domain" description="S1 motif" evidence="9">
    <location>
        <begin position="795"/>
        <end position="863"/>
    </location>
</feature>
<organism evidence="10 11">
    <name type="scientific">Gymnopilus dilepis</name>
    <dbReference type="NCBI Taxonomy" id="231916"/>
    <lineage>
        <taxon>Eukaryota</taxon>
        <taxon>Fungi</taxon>
        <taxon>Dikarya</taxon>
        <taxon>Basidiomycota</taxon>
        <taxon>Agaricomycotina</taxon>
        <taxon>Agaricomycetes</taxon>
        <taxon>Agaricomycetidae</taxon>
        <taxon>Agaricales</taxon>
        <taxon>Agaricineae</taxon>
        <taxon>Hymenogastraceae</taxon>
        <taxon>Gymnopilus</taxon>
    </lineage>
</organism>
<dbReference type="InterPro" id="IPR003029">
    <property type="entry name" value="S1_domain"/>
</dbReference>
<dbReference type="InterPro" id="IPR057302">
    <property type="entry name" value="Rrp5_S1"/>
</dbReference>
<evidence type="ECO:0000256" key="7">
    <source>
        <dbReference type="SAM" id="MobiDB-lite"/>
    </source>
</evidence>
<dbReference type="SUPFAM" id="SSF48452">
    <property type="entry name" value="TPR-like"/>
    <property type="match status" value="1"/>
</dbReference>
<feature type="compositionally biased region" description="Basic and acidic residues" evidence="7">
    <location>
        <begin position="1"/>
        <end position="13"/>
    </location>
</feature>
<feature type="region of interest" description="Disordered" evidence="7">
    <location>
        <begin position="1073"/>
        <end position="1115"/>
    </location>
</feature>
<dbReference type="InterPro" id="IPR012340">
    <property type="entry name" value="NA-bd_OB-fold"/>
</dbReference>
<feature type="domain" description="S1 motif" evidence="9">
    <location>
        <begin position="616"/>
        <end position="683"/>
    </location>
</feature>
<feature type="domain" description="S1 motif" evidence="9">
    <location>
        <begin position="527"/>
        <end position="596"/>
    </location>
</feature>
<dbReference type="GO" id="GO:0032040">
    <property type="term" value="C:small-subunit processome"/>
    <property type="evidence" value="ECO:0007669"/>
    <property type="project" value="TreeGrafter"/>
</dbReference>
<sequence length="1469" mass="162110">MVAQKRTLDDSSSTHKKKKTKTDSNTADAPKAASSSLLTTQVDFPRGGGTSFTPLEVKAIRAEATKEADAELFKDTSNEKKAKKRKRKSEVETSESRASGSKEKEKTRIENLNYKRITVGMKIFGQIISILPLALIISLPNQLFAHVPITNISSQLTERLERAEEEDMKSTFDDDEDEEMSTASDVPELTDLFTVGQYVRAVASAVHAPGTSDVTGLGKSRDELSKAGRRVELSLVPERVNSGIQKSDLRPGFTLTAAIKSREDHGYLLDFGIPEVSGFLPLADAEAINHNQQRRLHVGGLLDVAIVKVSANGRSCTVSADPAKLSSSSLSEVSSVTSILPGSLVQSLITAVNPDGLNLQVLGFFEGTVGRLHLEQEPDAYKIGKKVKARVLYDYSASPPKFALALSDHIVKLIPRLGSDHDDAHDKKSLQELYPVGMILEGVKVLRVEAERGLFVEVGEGVKGFVHISHVSDDHVPSLSTSGPWKPGSIHPARVTGYFAFDGLLQLSLKPSVIQQKYFQVHDVEVGEIVRGTIKKLTDSGLFVSLSGGIDGVVWPNHYADIALKHPAKRFKEGANIKCRVLVVDPDRKRISLTAKKTLLESDLPIISKLEDIVPGKVTHAVVFKVYEKHLLVEFYNNLKALVPAKEISETPKAQLAEAFPVGRVVRVRILSNDDGRVTASIRQAASTYDVATDISLIEIGNTVEGTVAEIHKDNVVLTLQPSRIRALLSLKNLSNHRGLTIAQLRAGLKVGEKLDELVVVTRNPEKGFVLVANKPKTKALTKGSNVTIESVSVGQLVGGRVTRHIRNAALVKISSHVGGILHITDISDDFGSNVSLPPVDSIIKAAVVAIDTAKRQLSLSTRPSRMNPEQAQNVVDAEIGDISEVQVGQNVRGFVKNIASHGLFVTIGREVDARVQIKELFDDFVKEWQTRFKEHQLVKGRVLSVSPTDKKVEMSFRSQEALKRASSSGLTLSDLKEGHKVDGRVKRIEDYGLFIQIEGSKLSGLCHKSQLSDNPDADVSVALRGFREGDRVKAFVLGVENKKISLSLRPSHFTEEDLQGDGDVEMADGAMSEAPAAGDEDSEEDDDDGDEAGDNEDEVGFSAEEDSVESDEENEIDISNVQLEYQKPEQPSKASAPKASSSQTPTLTLEGGFQWTVDTQHQDAEASSSEDEEETGQPSKKKRKKKQIELDLTADMHTKPPESNADFERLLLGAPNSSYLWIQYMSFQLPLSEVDKAREIARRAIKTINFREEKERLNVWIALLNLENVYGTDESLDAVFKEAARANDSKTVHLRLATIFDQSDKPEATEEQYKKTCKKFGQSSKVWTLFGEFYLKRGNVEEARKLLPRSLQSLEKRKHLKTISKFAQLEYKYGEPERGKTLFEGIIDSHPKRWDMWSVYMDMEATQGNIQGLRNLFERVLALKMTSHKAKSFFKKWLELEKRIGDEEGANTVKEKAIEWTQKALNAS</sequence>
<feature type="compositionally biased region" description="Polar residues" evidence="7">
    <location>
        <begin position="33"/>
        <end position="42"/>
    </location>
</feature>
<dbReference type="EMBL" id="NHYE01005666">
    <property type="protein sequence ID" value="PPQ64482.1"/>
    <property type="molecule type" value="Genomic_DNA"/>
</dbReference>
<keyword evidence="4" id="KW-0677">Repeat</keyword>
<dbReference type="FunFam" id="2.40.50.140:FF:000148">
    <property type="entry name" value="protein RRP5 homolog isoform X1"/>
    <property type="match status" value="1"/>
</dbReference>
<reference evidence="10 11" key="1">
    <citation type="journal article" date="2018" name="Evol. Lett.">
        <title>Horizontal gene cluster transfer increased hallucinogenic mushroom diversity.</title>
        <authorList>
            <person name="Reynolds H.T."/>
            <person name="Vijayakumar V."/>
            <person name="Gluck-Thaler E."/>
            <person name="Korotkin H.B."/>
            <person name="Matheny P.B."/>
            <person name="Slot J.C."/>
        </authorList>
    </citation>
    <scope>NUCLEOTIDE SEQUENCE [LARGE SCALE GENOMIC DNA]</scope>
    <source>
        <strain evidence="10 11">SRW20</strain>
    </source>
</reference>
<dbReference type="GO" id="GO:0003723">
    <property type="term" value="F:RNA binding"/>
    <property type="evidence" value="ECO:0007669"/>
    <property type="project" value="TreeGrafter"/>
</dbReference>
<dbReference type="CDD" id="cd05707">
    <property type="entry name" value="S1_Rrp5_repeat_sc11"/>
    <property type="match status" value="1"/>
</dbReference>
<accession>A0A409VBV1</accession>
<keyword evidence="8" id="KW-0812">Transmembrane</keyword>
<keyword evidence="6" id="KW-0802">TPR repeat</keyword>
<dbReference type="OrthoDB" id="412781at2759"/>
<evidence type="ECO:0000256" key="2">
    <source>
        <dbReference type="ARBA" id="ARBA00011524"/>
    </source>
</evidence>
<dbReference type="CDD" id="cd05697">
    <property type="entry name" value="S1_Rrp5_repeat_hs5"/>
    <property type="match status" value="1"/>
</dbReference>
<dbReference type="InterPro" id="IPR019734">
    <property type="entry name" value="TPR_rpt"/>
</dbReference>
<dbReference type="PROSITE" id="PS50126">
    <property type="entry name" value="S1"/>
    <property type="match status" value="9"/>
</dbReference>
<dbReference type="STRING" id="231916.A0A409VBV1"/>
<dbReference type="InterPro" id="IPR011990">
    <property type="entry name" value="TPR-like_helical_dom_sf"/>
</dbReference>
<dbReference type="FunCoup" id="A0A409VBV1">
    <property type="interactions" value="522"/>
</dbReference>
<dbReference type="CDD" id="cd05693">
    <property type="entry name" value="S1_Rrp5_repeat_hs1_sc1"/>
    <property type="match status" value="1"/>
</dbReference>
<evidence type="ECO:0000313" key="11">
    <source>
        <dbReference type="Proteomes" id="UP000284706"/>
    </source>
</evidence>
<feature type="region of interest" description="Disordered" evidence="7">
    <location>
        <begin position="1161"/>
        <end position="1188"/>
    </location>
</feature>
<feature type="domain" description="S1 motif" evidence="9">
    <location>
        <begin position="437"/>
        <end position="510"/>
    </location>
</feature>
<protein>
    <recommendedName>
        <fullName evidence="9">S1 motif domain-containing protein</fullName>
    </recommendedName>
</protein>
<evidence type="ECO:0000256" key="1">
    <source>
        <dbReference type="ARBA" id="ARBA00004604"/>
    </source>
</evidence>
<feature type="transmembrane region" description="Helical" evidence="8">
    <location>
        <begin position="123"/>
        <end position="144"/>
    </location>
</feature>
<dbReference type="CDD" id="cd05708">
    <property type="entry name" value="S1_Rrp5_repeat_sc12"/>
    <property type="match status" value="1"/>
</dbReference>
<evidence type="ECO:0000256" key="5">
    <source>
        <dbReference type="ARBA" id="ARBA00023242"/>
    </source>
</evidence>
<dbReference type="SUPFAM" id="SSF50249">
    <property type="entry name" value="Nucleic acid-binding proteins"/>
    <property type="match status" value="7"/>
</dbReference>
<keyword evidence="11" id="KW-1185">Reference proteome</keyword>
<gene>
    <name evidence="10" type="ORF">CVT26_002021</name>
</gene>
<dbReference type="InParanoid" id="A0A409VBV1"/>
<dbReference type="FunFam" id="2.40.50.140:FF:000155">
    <property type="entry name" value="rRNA biogenesis protein RRP5"/>
    <property type="match status" value="1"/>
</dbReference>
<comment type="subunit">
    <text evidence="2">Associated with the spliceosome.</text>
</comment>
<evidence type="ECO:0000256" key="8">
    <source>
        <dbReference type="SAM" id="Phobius"/>
    </source>
</evidence>
<comment type="subcellular location">
    <subcellularLocation>
        <location evidence="1">Nucleus</location>
        <location evidence="1">Nucleolus</location>
    </subcellularLocation>
</comment>
<dbReference type="PANTHER" id="PTHR23270">
    <property type="entry name" value="PROGRAMMED CELL DEATH PROTEIN 11 PRE-RRNA PROCESSING PROTEIN RRP5"/>
    <property type="match status" value="1"/>
</dbReference>
<dbReference type="CDD" id="cd05696">
    <property type="entry name" value="S1_Rrp5_repeat_hs4"/>
    <property type="match status" value="1"/>
</dbReference>
<dbReference type="FunFam" id="1.25.40.10:FF:000727">
    <property type="entry name" value="Chromosome 1, whole genome shotgun sequence"/>
    <property type="match status" value="1"/>
</dbReference>
<feature type="compositionally biased region" description="Acidic residues" evidence="7">
    <location>
        <begin position="1079"/>
        <end position="1115"/>
    </location>
</feature>
<feature type="domain" description="S1 motif" evidence="9">
    <location>
        <begin position="701"/>
        <end position="775"/>
    </location>
</feature>
<dbReference type="PROSITE" id="PS50005">
    <property type="entry name" value="TPR"/>
    <property type="match status" value="1"/>
</dbReference>
<feature type="compositionally biased region" description="Low complexity" evidence="7">
    <location>
        <begin position="1132"/>
        <end position="1147"/>
    </location>
</feature>
<dbReference type="InterPro" id="IPR055430">
    <property type="entry name" value="HAT_Syf1_CNRKL1_C"/>
</dbReference>
<feature type="repeat" description="TPR" evidence="6">
    <location>
        <begin position="1325"/>
        <end position="1358"/>
    </location>
</feature>
<comment type="caution">
    <text evidence="10">The sequence shown here is derived from an EMBL/GenBank/DDBJ whole genome shotgun (WGS) entry which is preliminary data.</text>
</comment>
<keyword evidence="8" id="KW-0472">Membrane</keyword>
<evidence type="ECO:0000259" key="9">
    <source>
        <dbReference type="PROSITE" id="PS50126"/>
    </source>
</evidence>
<keyword evidence="8" id="KW-1133">Transmembrane helix</keyword>
<dbReference type="Gene3D" id="2.40.50.140">
    <property type="entry name" value="Nucleic acid-binding proteins"/>
    <property type="match status" value="8"/>
</dbReference>
<dbReference type="Pfam" id="PF23459">
    <property type="entry name" value="S1_RRP5"/>
    <property type="match status" value="1"/>
</dbReference>
<dbReference type="Gene3D" id="1.25.40.10">
    <property type="entry name" value="Tetratricopeptide repeat domain"/>
    <property type="match status" value="1"/>
</dbReference>
<dbReference type="FunFam" id="2.40.50.140:FF:000103">
    <property type="entry name" value="protein RRP5 homolog"/>
    <property type="match status" value="2"/>
</dbReference>
<feature type="compositionally biased region" description="Basic and acidic residues" evidence="7">
    <location>
        <begin position="89"/>
        <end position="106"/>
    </location>
</feature>
<feature type="region of interest" description="Disordered" evidence="7">
    <location>
        <begin position="71"/>
        <end position="106"/>
    </location>
</feature>
<proteinExistence type="predicted"/>
<dbReference type="Pfam" id="PF23231">
    <property type="entry name" value="HAT_Syf1_CNRKL1_C"/>
    <property type="match status" value="1"/>
</dbReference>
<dbReference type="Pfam" id="PF24685">
    <property type="entry name" value="OB_RRP5_4th"/>
    <property type="match status" value="1"/>
</dbReference>
<dbReference type="PANTHER" id="PTHR23270:SF10">
    <property type="entry name" value="PROTEIN RRP5 HOMOLOG"/>
    <property type="match status" value="1"/>
</dbReference>
<dbReference type="GO" id="GO:0006364">
    <property type="term" value="P:rRNA processing"/>
    <property type="evidence" value="ECO:0007669"/>
    <property type="project" value="UniProtKB-KW"/>
</dbReference>
<dbReference type="Proteomes" id="UP000284706">
    <property type="component" value="Unassembled WGS sequence"/>
</dbReference>
<feature type="domain" description="S1 motif" evidence="9">
    <location>
        <begin position="979"/>
        <end position="1050"/>
    </location>
</feature>
<dbReference type="InterPro" id="IPR048059">
    <property type="entry name" value="Rrp5_S1_rpt_hs1_sc1"/>
</dbReference>
<dbReference type="InterPro" id="IPR045209">
    <property type="entry name" value="Rrp5"/>
</dbReference>